<proteinExistence type="predicted"/>
<reference evidence="9 12" key="2">
    <citation type="submission" date="2018-08" db="EMBL/GenBank/DDBJ databases">
        <title>Genome sequencing of Cutibacterium acnes KCOM 1315.</title>
        <authorList>
            <person name="Kook J.-K."/>
            <person name="Park S.-N."/>
            <person name="Lim Y.K."/>
        </authorList>
    </citation>
    <scope>NUCLEOTIDE SEQUENCE [LARGE SCALE GENOMIC DNA]</scope>
    <source>
        <strain evidence="9 12">KCOM 1315</strain>
    </source>
</reference>
<dbReference type="Gene3D" id="1.20.5.3310">
    <property type="match status" value="1"/>
</dbReference>
<dbReference type="EMBL" id="CP031442">
    <property type="protein sequence ID" value="AXM06472.1"/>
    <property type="molecule type" value="Genomic_DNA"/>
</dbReference>
<gene>
    <name evidence="10" type="ORF">B1B09_00485</name>
    <name evidence="9" type="ORF">DXN06_04435</name>
</gene>
<keyword evidence="6" id="KW-0811">Translocation</keyword>
<keyword evidence="4" id="KW-0653">Protein transport</keyword>
<protein>
    <submittedName>
        <fullName evidence="9 10">Translocase</fullName>
    </submittedName>
</protein>
<dbReference type="OMA" id="QDTMGFI"/>
<sequence length="137" mass="15122">MSTAGPAEIAVLIVIAVLMFGPDKLPEMARKAARIYHYLKDIANNTRDQLRSELGPQFADLDYQDLKPQNFVRKYVLDSLQDDIDEIKADLSDVRSDLDLGLADIRNSEGLPETPVSAPSSVVHDEAVPVPFDLEAT</sequence>
<evidence type="ECO:0000256" key="4">
    <source>
        <dbReference type="ARBA" id="ARBA00022927"/>
    </source>
</evidence>
<dbReference type="Proteomes" id="UP000256621">
    <property type="component" value="Chromosome"/>
</dbReference>
<evidence type="ECO:0000313" key="10">
    <source>
        <dbReference type="EMBL" id="PGF36172.1"/>
    </source>
</evidence>
<dbReference type="GeneID" id="92856627"/>
<evidence type="ECO:0000256" key="3">
    <source>
        <dbReference type="ARBA" id="ARBA00022692"/>
    </source>
</evidence>
<evidence type="ECO:0000256" key="5">
    <source>
        <dbReference type="ARBA" id="ARBA00022989"/>
    </source>
</evidence>
<dbReference type="RefSeq" id="WP_002515145.1">
    <property type="nucleotide sequence ID" value="NZ_AP019664.1"/>
</dbReference>
<keyword evidence="3 8" id="KW-0812">Transmembrane</keyword>
<dbReference type="GO" id="GO:0015031">
    <property type="term" value="P:protein transport"/>
    <property type="evidence" value="ECO:0007669"/>
    <property type="project" value="UniProtKB-KW"/>
</dbReference>
<dbReference type="PRINTS" id="PR01506">
    <property type="entry name" value="TATBPROTEIN"/>
</dbReference>
<evidence type="ECO:0000313" key="12">
    <source>
        <dbReference type="Proteomes" id="UP000256621"/>
    </source>
</evidence>
<dbReference type="NCBIfam" id="NF002375">
    <property type="entry name" value="PRK01371.1-2"/>
    <property type="match status" value="1"/>
</dbReference>
<evidence type="ECO:0000256" key="2">
    <source>
        <dbReference type="ARBA" id="ARBA00022448"/>
    </source>
</evidence>
<evidence type="ECO:0000313" key="9">
    <source>
        <dbReference type="EMBL" id="AXM06472.1"/>
    </source>
</evidence>
<keyword evidence="2" id="KW-0813">Transport</keyword>
<dbReference type="NCBIfam" id="NF002377">
    <property type="entry name" value="PRK01371.1-4"/>
    <property type="match status" value="1"/>
</dbReference>
<evidence type="ECO:0000256" key="7">
    <source>
        <dbReference type="ARBA" id="ARBA00023136"/>
    </source>
</evidence>
<comment type="subcellular location">
    <subcellularLocation>
        <location evidence="1">Membrane</location>
        <topology evidence="1">Single-pass membrane protein</topology>
    </subcellularLocation>
</comment>
<evidence type="ECO:0000256" key="8">
    <source>
        <dbReference type="SAM" id="Phobius"/>
    </source>
</evidence>
<keyword evidence="5 8" id="KW-1133">Transmembrane helix</keyword>
<name>A0A2B7I4N0_CUTAC</name>
<dbReference type="OrthoDB" id="3267321at2"/>
<dbReference type="InterPro" id="IPR003369">
    <property type="entry name" value="TatA/B/E"/>
</dbReference>
<dbReference type="EMBL" id="MVCE01000001">
    <property type="protein sequence ID" value="PGF36172.1"/>
    <property type="molecule type" value="Genomic_DNA"/>
</dbReference>
<dbReference type="Pfam" id="PF02416">
    <property type="entry name" value="TatA_B_E"/>
    <property type="match status" value="1"/>
</dbReference>
<evidence type="ECO:0000313" key="11">
    <source>
        <dbReference type="Proteomes" id="UP000226191"/>
    </source>
</evidence>
<organism evidence="10 11">
    <name type="scientific">Cutibacterium acnes</name>
    <name type="common">Propionibacterium acnes</name>
    <dbReference type="NCBI Taxonomy" id="1747"/>
    <lineage>
        <taxon>Bacteria</taxon>
        <taxon>Bacillati</taxon>
        <taxon>Actinomycetota</taxon>
        <taxon>Actinomycetes</taxon>
        <taxon>Propionibacteriales</taxon>
        <taxon>Propionibacteriaceae</taxon>
        <taxon>Cutibacterium</taxon>
    </lineage>
</organism>
<feature type="transmembrane region" description="Helical" evidence="8">
    <location>
        <begin position="6"/>
        <end position="22"/>
    </location>
</feature>
<evidence type="ECO:0000256" key="1">
    <source>
        <dbReference type="ARBA" id="ARBA00004167"/>
    </source>
</evidence>
<dbReference type="GO" id="GO:0016020">
    <property type="term" value="C:membrane"/>
    <property type="evidence" value="ECO:0007669"/>
    <property type="project" value="UniProtKB-ARBA"/>
</dbReference>
<keyword evidence="7 8" id="KW-0472">Membrane</keyword>
<accession>A0A2B7I4N0</accession>
<dbReference type="AlphaFoldDB" id="A0A2B7I4N0"/>
<reference evidence="10 11" key="1">
    <citation type="submission" date="2017-02" db="EMBL/GenBank/DDBJ databases">
        <title>Prevalence of linear plasmids in Cutibacterium acnes isolates obtained from cancerous prostatic tissue.</title>
        <authorList>
            <person name="Davidsson S."/>
            <person name="Bruggemann H."/>
        </authorList>
    </citation>
    <scope>NUCLEOTIDE SEQUENCE [LARGE SCALE GENOMIC DNA]</scope>
    <source>
        <strain evidence="10 11">11-78</strain>
    </source>
</reference>
<evidence type="ECO:0000256" key="6">
    <source>
        <dbReference type="ARBA" id="ARBA00023010"/>
    </source>
</evidence>
<dbReference type="Proteomes" id="UP000226191">
    <property type="component" value="Unassembled WGS sequence"/>
</dbReference>